<accession>A0A0E9PIM4</accession>
<name>A0A0E9PIM4_ANGAN</name>
<proteinExistence type="predicted"/>
<evidence type="ECO:0000313" key="1">
    <source>
        <dbReference type="EMBL" id="JAH03698.1"/>
    </source>
</evidence>
<reference evidence="1" key="2">
    <citation type="journal article" date="2015" name="Fish Shellfish Immunol.">
        <title>Early steps in the European eel (Anguilla anguilla)-Vibrio vulnificus interaction in the gills: Role of the RtxA13 toxin.</title>
        <authorList>
            <person name="Callol A."/>
            <person name="Pajuelo D."/>
            <person name="Ebbesson L."/>
            <person name="Teles M."/>
            <person name="MacKenzie S."/>
            <person name="Amaro C."/>
        </authorList>
    </citation>
    <scope>NUCLEOTIDE SEQUENCE</scope>
</reference>
<dbReference type="EMBL" id="GBXM01104879">
    <property type="protein sequence ID" value="JAH03698.1"/>
    <property type="molecule type" value="Transcribed_RNA"/>
</dbReference>
<protein>
    <submittedName>
        <fullName evidence="1">Uncharacterized protein</fullName>
    </submittedName>
</protein>
<reference evidence="1" key="1">
    <citation type="submission" date="2014-11" db="EMBL/GenBank/DDBJ databases">
        <authorList>
            <person name="Amaro Gonzalez C."/>
        </authorList>
    </citation>
    <scope>NUCLEOTIDE SEQUENCE</scope>
</reference>
<sequence>MYSVWKVFFTEKCFKSPQDDSYR</sequence>
<organism evidence="1">
    <name type="scientific">Anguilla anguilla</name>
    <name type="common">European freshwater eel</name>
    <name type="synonym">Muraena anguilla</name>
    <dbReference type="NCBI Taxonomy" id="7936"/>
    <lineage>
        <taxon>Eukaryota</taxon>
        <taxon>Metazoa</taxon>
        <taxon>Chordata</taxon>
        <taxon>Craniata</taxon>
        <taxon>Vertebrata</taxon>
        <taxon>Euteleostomi</taxon>
        <taxon>Actinopterygii</taxon>
        <taxon>Neopterygii</taxon>
        <taxon>Teleostei</taxon>
        <taxon>Anguilliformes</taxon>
        <taxon>Anguillidae</taxon>
        <taxon>Anguilla</taxon>
    </lineage>
</organism>
<dbReference type="AlphaFoldDB" id="A0A0E9PIM4"/>